<dbReference type="Pfam" id="PF04488">
    <property type="entry name" value="Gly_transf_sug"/>
    <property type="match status" value="1"/>
</dbReference>
<feature type="transmembrane region" description="Helical" evidence="2">
    <location>
        <begin position="9"/>
        <end position="28"/>
    </location>
</feature>
<dbReference type="InterPro" id="IPR007577">
    <property type="entry name" value="GlycoTrfase_DXD_sugar-bd_CS"/>
</dbReference>
<keyword evidence="2" id="KW-1133">Transmembrane helix</keyword>
<dbReference type="Gene3D" id="3.90.550.20">
    <property type="match status" value="1"/>
</dbReference>
<keyword evidence="2" id="KW-0472">Membrane</keyword>
<dbReference type="PANTHER" id="PTHR46830">
    <property type="entry name" value="TRANSFERASE, PUTATIVE-RELATED"/>
    <property type="match status" value="1"/>
</dbReference>
<proteinExistence type="inferred from homology"/>
<evidence type="ECO:0000313" key="3">
    <source>
        <dbReference type="EMBL" id="BCS21866.1"/>
    </source>
</evidence>
<dbReference type="GeneID" id="64971871"/>
<accession>A0A7R8AK52</accession>
<evidence type="ECO:0000256" key="2">
    <source>
        <dbReference type="SAM" id="Phobius"/>
    </source>
</evidence>
<protein>
    <recommendedName>
        <fullName evidence="5">Glycosyl transferase</fullName>
    </recommendedName>
</protein>
<keyword evidence="2" id="KW-0812">Transmembrane</keyword>
<comment type="similarity">
    <text evidence="1">Belongs to the glycosyltransferase 32 family.</text>
</comment>
<dbReference type="OrthoDB" id="409543at2759"/>
<name>A0A7R8AK52_9EURO</name>
<dbReference type="PANTHER" id="PTHR46830:SF2">
    <property type="entry name" value="ALPHA-1,4-N-ACETYLGLUCOSAMINYLTRANSFERASE"/>
    <property type="match status" value="1"/>
</dbReference>
<dbReference type="EMBL" id="AP024445">
    <property type="protein sequence ID" value="BCS21866.1"/>
    <property type="molecule type" value="Genomic_DNA"/>
</dbReference>
<dbReference type="RefSeq" id="XP_041554060.1">
    <property type="nucleotide sequence ID" value="XM_041701145.1"/>
</dbReference>
<sequence length="329" mass="38261">MPRYPLKSAIILAIAVTCVLITLLYFHLIESIRGLFSSETKVETYNFQETAEEAACFNDGSDVSNPIPNVVHFIWGIQNPEINFITYLAIRSALVSLQPDTLKIHYEELNIDNIWFQKLRDNVTLVHHDMTLEYPKQMQEKWQVSHLADVLRLDILWQEGGIYLDTDVIALQSFDTLRHNERGVLLGHEGGDRHGLCNAVIVARQDASFIHRWIESYRDFSAAQWNYHSVVLPKQMALDFPDQVCPLAPTVFFWPTWTIRHVEFMHGPVTADEAKKVEDRLNVYDGGLHRDQLAYHAWNQVARKYLEQLTPDIVRDKDTRFNIMIRRFL</sequence>
<dbReference type="KEGG" id="apuu:APUU_30091S"/>
<reference evidence="3" key="1">
    <citation type="submission" date="2021-01" db="EMBL/GenBank/DDBJ databases">
        <authorList>
            <consortium name="Aspergillus puulaauensis MK2 genome sequencing consortium"/>
            <person name="Kazuki M."/>
            <person name="Futagami T."/>
        </authorList>
    </citation>
    <scope>NUCLEOTIDE SEQUENCE</scope>
    <source>
        <strain evidence="3">MK2</strain>
    </source>
</reference>
<keyword evidence="4" id="KW-1185">Reference proteome</keyword>
<dbReference type="SUPFAM" id="SSF53448">
    <property type="entry name" value="Nucleotide-diphospho-sugar transferases"/>
    <property type="match status" value="1"/>
</dbReference>
<gene>
    <name evidence="3" type="ORF">APUU_30091S</name>
</gene>
<dbReference type="Proteomes" id="UP000654913">
    <property type="component" value="Chromosome 3"/>
</dbReference>
<evidence type="ECO:0000256" key="1">
    <source>
        <dbReference type="ARBA" id="ARBA00009003"/>
    </source>
</evidence>
<evidence type="ECO:0000313" key="4">
    <source>
        <dbReference type="Proteomes" id="UP000654913"/>
    </source>
</evidence>
<dbReference type="InterPro" id="IPR029044">
    <property type="entry name" value="Nucleotide-diphossugar_trans"/>
</dbReference>
<organism evidence="3 4">
    <name type="scientific">Aspergillus puulaauensis</name>
    <dbReference type="NCBI Taxonomy" id="1220207"/>
    <lineage>
        <taxon>Eukaryota</taxon>
        <taxon>Fungi</taxon>
        <taxon>Dikarya</taxon>
        <taxon>Ascomycota</taxon>
        <taxon>Pezizomycotina</taxon>
        <taxon>Eurotiomycetes</taxon>
        <taxon>Eurotiomycetidae</taxon>
        <taxon>Eurotiales</taxon>
        <taxon>Aspergillaceae</taxon>
        <taxon>Aspergillus</taxon>
    </lineage>
</organism>
<dbReference type="GO" id="GO:1901135">
    <property type="term" value="P:carbohydrate derivative metabolic process"/>
    <property type="evidence" value="ECO:0007669"/>
    <property type="project" value="UniProtKB-ARBA"/>
</dbReference>
<dbReference type="AlphaFoldDB" id="A0A7R8AK52"/>
<reference evidence="3" key="2">
    <citation type="submission" date="2021-02" db="EMBL/GenBank/DDBJ databases">
        <title>Aspergillus puulaauensis MK2 genome sequence.</title>
        <authorList>
            <person name="Futagami T."/>
            <person name="Mori K."/>
            <person name="Kadooka C."/>
            <person name="Tanaka T."/>
        </authorList>
    </citation>
    <scope>NUCLEOTIDE SEQUENCE</scope>
    <source>
        <strain evidence="3">MK2</strain>
    </source>
</reference>
<evidence type="ECO:0008006" key="5">
    <source>
        <dbReference type="Google" id="ProtNLM"/>
    </source>
</evidence>